<evidence type="ECO:0000313" key="2">
    <source>
        <dbReference type="EMBL" id="PAA87889.1"/>
    </source>
</evidence>
<proteinExistence type="predicted"/>
<evidence type="ECO:0000256" key="1">
    <source>
        <dbReference type="SAM" id="SignalP"/>
    </source>
</evidence>
<accession>A0A267GRH3</accession>
<name>A0A267GRH3_9PLAT</name>
<dbReference type="AlphaFoldDB" id="A0A267GRH3"/>
<organism evidence="2 3">
    <name type="scientific">Macrostomum lignano</name>
    <dbReference type="NCBI Taxonomy" id="282301"/>
    <lineage>
        <taxon>Eukaryota</taxon>
        <taxon>Metazoa</taxon>
        <taxon>Spiralia</taxon>
        <taxon>Lophotrochozoa</taxon>
        <taxon>Platyhelminthes</taxon>
        <taxon>Rhabditophora</taxon>
        <taxon>Macrostomorpha</taxon>
        <taxon>Macrostomida</taxon>
        <taxon>Macrostomidae</taxon>
        <taxon>Macrostomum</taxon>
    </lineage>
</organism>
<feature type="signal peptide" evidence="1">
    <location>
        <begin position="1"/>
        <end position="25"/>
    </location>
</feature>
<feature type="chain" id="PRO_5012763438" evidence="1">
    <location>
        <begin position="26"/>
        <end position="164"/>
    </location>
</feature>
<dbReference type="EMBL" id="NIVC01000212">
    <property type="protein sequence ID" value="PAA87889.1"/>
    <property type="molecule type" value="Genomic_DNA"/>
</dbReference>
<evidence type="ECO:0000313" key="3">
    <source>
        <dbReference type="Proteomes" id="UP000215902"/>
    </source>
</evidence>
<dbReference type="Proteomes" id="UP000215902">
    <property type="component" value="Unassembled WGS sequence"/>
</dbReference>
<sequence length="164" mass="18951">MASFSRNASQIILSFVLLFTDMIMADKPEPWHAAHQNCHALLDYFLTTWLQPNARYNRQMWNHLNEGADRTINAAESRHHALNSISRNHRLNVHEFVKELRVEIVDAETRIQQRAAVTVPPQPRLRTRQLANALAIFRGQFLNGQRNLRDYVDACSDTLHDAVV</sequence>
<dbReference type="OrthoDB" id="6497510at2759"/>
<keyword evidence="3" id="KW-1185">Reference proteome</keyword>
<keyword evidence="1" id="KW-0732">Signal</keyword>
<comment type="caution">
    <text evidence="2">The sequence shown here is derived from an EMBL/GenBank/DDBJ whole genome shotgun (WGS) entry which is preliminary data.</text>
</comment>
<protein>
    <submittedName>
        <fullName evidence="2">Uncharacterized protein</fullName>
    </submittedName>
</protein>
<gene>
    <name evidence="2" type="ORF">BOX15_Mlig034299g1</name>
</gene>
<reference evidence="2 3" key="1">
    <citation type="submission" date="2017-06" db="EMBL/GenBank/DDBJ databases">
        <title>A platform for efficient transgenesis in Macrostomum lignano, a flatworm model organism for stem cell research.</title>
        <authorList>
            <person name="Berezikov E."/>
        </authorList>
    </citation>
    <scope>NUCLEOTIDE SEQUENCE [LARGE SCALE GENOMIC DNA]</scope>
    <source>
        <strain evidence="2">DV1</strain>
        <tissue evidence="2">Whole organism</tissue>
    </source>
</reference>